<keyword evidence="2 8" id="KW-0812">Transmembrane</keyword>
<evidence type="ECO:0000256" key="7">
    <source>
        <dbReference type="SAM" id="MobiDB-lite"/>
    </source>
</evidence>
<feature type="compositionally biased region" description="Acidic residues" evidence="7">
    <location>
        <begin position="427"/>
        <end position="436"/>
    </location>
</feature>
<dbReference type="SUPFAM" id="SSF48726">
    <property type="entry name" value="Immunoglobulin"/>
    <property type="match status" value="1"/>
</dbReference>
<dbReference type="GO" id="GO:0016020">
    <property type="term" value="C:membrane"/>
    <property type="evidence" value="ECO:0007669"/>
    <property type="project" value="UniProtKB-SubCell"/>
</dbReference>
<organism evidence="10">
    <name type="scientific">Suid herpesvirus 1 (strain Kaplan)</name>
    <name type="common">SuHV-1</name>
    <name type="synonym">Pseudorabies virus (strain Kaplan)</name>
    <dbReference type="NCBI Taxonomy" id="33703"/>
    <lineage>
        <taxon>Viruses</taxon>
        <taxon>Duplodnaviria</taxon>
        <taxon>Heunggongvirae</taxon>
        <taxon>Peploviricota</taxon>
        <taxon>Herviviricetes</taxon>
        <taxon>Herpesvirales</taxon>
        <taxon>Orthoherpesviridae</taxon>
        <taxon>Alphaherpesvirinae</taxon>
        <taxon>Varicellovirus</taxon>
        <taxon>Varicellovirus suidalpha1</taxon>
        <taxon>Suid herpesvirus 1</taxon>
    </lineage>
</organism>
<feature type="compositionally biased region" description="Acidic residues" evidence="7">
    <location>
        <begin position="460"/>
        <end position="472"/>
    </location>
</feature>
<evidence type="ECO:0000259" key="9">
    <source>
        <dbReference type="Pfam" id="PF01537"/>
    </source>
</evidence>
<keyword evidence="6" id="KW-0325">Glycoprotein</keyword>
<comment type="subcellular location">
    <subcellularLocation>
        <location evidence="1">Membrane</location>
        <topology evidence="1">Single-pass membrane protein</topology>
    </subcellularLocation>
</comment>
<protein>
    <submittedName>
        <fullName evidence="10">Hybrid protein</fullName>
    </submittedName>
</protein>
<gene>
    <name evidence="10" type="primary">mutant gDiE</name>
</gene>
<evidence type="ECO:0000256" key="5">
    <source>
        <dbReference type="ARBA" id="ARBA00023136"/>
    </source>
</evidence>
<evidence type="ECO:0000256" key="6">
    <source>
        <dbReference type="ARBA" id="ARBA00023180"/>
    </source>
</evidence>
<dbReference type="Pfam" id="PF01537">
    <property type="entry name" value="Herpes_glycop_D"/>
    <property type="match status" value="1"/>
</dbReference>
<feature type="region of interest" description="Disordered" evidence="7">
    <location>
        <begin position="253"/>
        <end position="348"/>
    </location>
</feature>
<feature type="transmembrane region" description="Helical" evidence="8">
    <location>
        <begin position="353"/>
        <end position="374"/>
    </location>
</feature>
<keyword evidence="4 8" id="KW-1133">Transmembrane helix</keyword>
<evidence type="ECO:0000256" key="3">
    <source>
        <dbReference type="ARBA" id="ARBA00022729"/>
    </source>
</evidence>
<evidence type="ECO:0000256" key="1">
    <source>
        <dbReference type="ARBA" id="ARBA00004167"/>
    </source>
</evidence>
<feature type="domain" description="Herpesvirus glycoprotein D/GG/GX" evidence="9">
    <location>
        <begin position="63"/>
        <end position="181"/>
    </location>
</feature>
<evidence type="ECO:0000256" key="2">
    <source>
        <dbReference type="ARBA" id="ARBA00022692"/>
    </source>
</evidence>
<keyword evidence="3" id="KW-0732">Signal</keyword>
<proteinExistence type="predicted"/>
<feature type="compositionally biased region" description="Pro residues" evidence="7">
    <location>
        <begin position="280"/>
        <end position="292"/>
    </location>
</feature>
<sequence length="516" mass="56875">MLLAALLAALVARTTLGADVDAVPAPTFPPPAYPYTESWQLTLTTVPSPFVGPADVYHTRPLEDPCGVVALISDPQVDRLLNEAVAHRRPTYRAHVAWYRIADGCAHLLYFIEYADCDPRQIFGRCRRRTTPMWWTPSADYMFPTEDELGLLMVAPGRFNEGQYRRLVSVDGVNILTDFMVALPEGQECPFARVDQHRTYKFGACWNDESFRRGVDVMRFLTPFYQQPPHREVVNYWYRKNGRTLPRAYAAATPYAIDPARPSAGSPRPRPRPRPRPKPEPAPVTPAPPGRLPEPATRDHAAGGHPTPRPPRPETPHRPFAPPAVVPSGWPQPAEPFQPRTPAAPGVSRHRSVIVGTGTAMGALLVGVCVYIFFRLRGAKGYRLLGASTPSAPATRASTPPSTTSAPACTTRLSPVYTSLPTHEDYYDGDDDDEEAGVARRRPSSPGGDSGYEGPYVSLDAEDEFSSDEDDGLYVRPEEAPRSGFDVWFRDPEKPEVTNGPNYGVTASRLLNARPA</sequence>
<organismHost>
    <name type="scientific">Sus scrofa</name>
    <name type="common">Pig</name>
    <dbReference type="NCBI Taxonomy" id="9823"/>
</organismHost>
<accession>Q9IW00</accession>
<dbReference type="InterPro" id="IPR036179">
    <property type="entry name" value="Ig-like_dom_sf"/>
</dbReference>
<feature type="compositionally biased region" description="Low complexity" evidence="7">
    <location>
        <begin position="389"/>
        <end position="411"/>
    </location>
</feature>
<dbReference type="Gene3D" id="2.70.230.10">
    <property type="match status" value="1"/>
</dbReference>
<evidence type="ECO:0000313" key="10">
    <source>
        <dbReference type="EMBL" id="CAB72452.1"/>
    </source>
</evidence>
<dbReference type="InterPro" id="IPR002896">
    <property type="entry name" value="Herpes_glycop_dom"/>
</dbReference>
<reference evidence="10" key="1">
    <citation type="journal article" date="2000" name="J. Virol.">
        <title>Role of the cytoplasmic tail of pseudorabies virus glycoprotein E in virion formation.</title>
        <authorList>
            <person name="Brack A.R."/>
            <person name="Klupp B.G."/>
            <person name="Granzow H."/>
            <person name="Tirabassi R."/>
            <person name="Enquist L.W."/>
            <person name="Mettenleiter T.C."/>
        </authorList>
    </citation>
    <scope>NUCLEOTIDE SEQUENCE</scope>
    <source>
        <strain evidence="10">Kaplan</strain>
    </source>
</reference>
<dbReference type="EMBL" id="AJ271967">
    <property type="protein sequence ID" value="CAB72452.1"/>
    <property type="molecule type" value="Genomic_DNA"/>
</dbReference>
<evidence type="ECO:0000256" key="8">
    <source>
        <dbReference type="SAM" id="Phobius"/>
    </source>
</evidence>
<name>Q9IW00_SUHVK</name>
<keyword evidence="5 8" id="KW-0472">Membrane</keyword>
<feature type="compositionally biased region" description="Polar residues" evidence="7">
    <location>
        <begin position="412"/>
        <end position="421"/>
    </location>
</feature>
<feature type="region of interest" description="Disordered" evidence="7">
    <location>
        <begin position="389"/>
        <end position="516"/>
    </location>
</feature>
<evidence type="ECO:0000256" key="4">
    <source>
        <dbReference type="ARBA" id="ARBA00022989"/>
    </source>
</evidence>